<dbReference type="AlphaFoldDB" id="F0WSZ9"/>
<feature type="coiled-coil region" evidence="6">
    <location>
        <begin position="231"/>
        <end position="258"/>
    </location>
</feature>
<dbReference type="HOGENOM" id="CLU_872847_0_0_1"/>
<evidence type="ECO:0000256" key="1">
    <source>
        <dbReference type="ARBA" id="ARBA00004138"/>
    </source>
</evidence>
<dbReference type="Pfam" id="PF13864">
    <property type="entry name" value="Enkurin"/>
    <property type="match status" value="1"/>
</dbReference>
<evidence type="ECO:0000313" key="9">
    <source>
        <dbReference type="EMBL" id="CCA24484.1"/>
    </source>
</evidence>
<dbReference type="GO" id="GO:0005929">
    <property type="term" value="C:cilium"/>
    <property type="evidence" value="ECO:0007669"/>
    <property type="project" value="UniProtKB-SubCell"/>
</dbReference>
<feature type="compositionally biased region" description="Basic and acidic residues" evidence="7">
    <location>
        <begin position="136"/>
        <end position="153"/>
    </location>
</feature>
<feature type="region of interest" description="Disordered" evidence="7">
    <location>
        <begin position="1"/>
        <end position="34"/>
    </location>
</feature>
<evidence type="ECO:0000256" key="7">
    <source>
        <dbReference type="SAM" id="MobiDB-lite"/>
    </source>
</evidence>
<dbReference type="GO" id="GO:0005881">
    <property type="term" value="C:cytoplasmic microtubule"/>
    <property type="evidence" value="ECO:0007669"/>
    <property type="project" value="TreeGrafter"/>
</dbReference>
<comment type="subcellular location">
    <subcellularLocation>
        <location evidence="1">Cell projection</location>
        <location evidence="1">Cilium</location>
    </subcellularLocation>
    <subcellularLocation>
        <location evidence="2">Cytoplasm</location>
        <location evidence="2">Cytoskeleton</location>
    </subcellularLocation>
</comment>
<evidence type="ECO:0000259" key="8">
    <source>
        <dbReference type="PROSITE" id="PS51665"/>
    </source>
</evidence>
<sequence>MRGEYHNSSDAMAALLHPNHSITSKQQQRGTPPINYQLRNRQRIKEIQRQYQCEAQSNIERELQDQRLAHKKLHRFGSIPSRLHSADIKRTEERNCAIYRDDAKKNDATKSNGRMRDVKVDKAISPPKSRAIGKGRVNDEHGRSDASRRESAEFKPNVSKTFGKIPSYLVRRRLEWAREDEERRKNQKDPECPPGMIRLEEAERLRTLQLLRNGQATLQKNMTLLPLRLETLGQKQRKSDLEQKLQEIENAISVFDQKKVFVTNEMIQKYKDKAHPYSFKQNGAEVDTRHDGKLDTRNTTEALSRAHNDLAFHRKHIAGAAA</sequence>
<keyword evidence="6" id="KW-0175">Coiled coil</keyword>
<evidence type="ECO:0000256" key="4">
    <source>
        <dbReference type="ARBA" id="ARBA00023212"/>
    </source>
</evidence>
<evidence type="ECO:0000256" key="2">
    <source>
        <dbReference type="ARBA" id="ARBA00004245"/>
    </source>
</evidence>
<keyword evidence="4" id="KW-0206">Cytoskeleton</keyword>
<keyword evidence="5" id="KW-0966">Cell projection</keyword>
<name>F0WSZ9_9STRA</name>
<organism evidence="9">
    <name type="scientific">Albugo laibachii Nc14</name>
    <dbReference type="NCBI Taxonomy" id="890382"/>
    <lineage>
        <taxon>Eukaryota</taxon>
        <taxon>Sar</taxon>
        <taxon>Stramenopiles</taxon>
        <taxon>Oomycota</taxon>
        <taxon>Peronosporomycetes</taxon>
        <taxon>Albuginales</taxon>
        <taxon>Albuginaceae</taxon>
        <taxon>Albugo</taxon>
    </lineage>
</organism>
<dbReference type="PANTHER" id="PTHR21490:SF2">
    <property type="entry name" value="ENKURIN DOMAIN-CONTAINING PROTEIN 1"/>
    <property type="match status" value="1"/>
</dbReference>
<evidence type="ECO:0000256" key="5">
    <source>
        <dbReference type="ARBA" id="ARBA00023273"/>
    </source>
</evidence>
<dbReference type="InterPro" id="IPR027012">
    <property type="entry name" value="Enkurin_dom"/>
</dbReference>
<reference evidence="9" key="1">
    <citation type="journal article" date="2011" name="PLoS Biol.">
        <title>Gene gain and loss during evolution of obligate parasitism in the white rust pathogen of Arabidopsis thaliana.</title>
        <authorList>
            <person name="Kemen E."/>
            <person name="Gardiner A."/>
            <person name="Schultz-Larsen T."/>
            <person name="Kemen A.C."/>
            <person name="Balmuth A.L."/>
            <person name="Robert-Seilaniantz A."/>
            <person name="Bailey K."/>
            <person name="Holub E."/>
            <person name="Studholme D.J."/>
            <person name="Maclean D."/>
            <person name="Jones J.D."/>
        </authorList>
    </citation>
    <scope>NUCLEOTIDE SEQUENCE</scope>
</reference>
<dbReference type="InterPro" id="IPR052102">
    <property type="entry name" value="Enkurin_domain-protein"/>
</dbReference>
<dbReference type="PROSITE" id="PS51665">
    <property type="entry name" value="ENKURIN"/>
    <property type="match status" value="1"/>
</dbReference>
<protein>
    <submittedName>
        <fullName evidence="9">Uncharacterized protein AlNc14C242G9489</fullName>
    </submittedName>
</protein>
<dbReference type="PANTHER" id="PTHR21490">
    <property type="entry name" value="ENKURIN-RELATED"/>
    <property type="match status" value="1"/>
</dbReference>
<gene>
    <name evidence="9" type="primary">AlNc14C242G9489</name>
    <name evidence="9" type="ORF">ALNC14_106280</name>
</gene>
<dbReference type="EMBL" id="FR824287">
    <property type="protein sequence ID" value="CCA24484.1"/>
    <property type="molecule type" value="Genomic_DNA"/>
</dbReference>
<feature type="domain" description="Enkurin" evidence="8">
    <location>
        <begin position="171"/>
        <end position="263"/>
    </location>
</feature>
<reference evidence="9" key="2">
    <citation type="submission" date="2011-02" db="EMBL/GenBank/DDBJ databases">
        <authorList>
            <person name="MacLean D."/>
        </authorList>
    </citation>
    <scope>NUCLEOTIDE SEQUENCE</scope>
</reference>
<feature type="region of interest" description="Disordered" evidence="7">
    <location>
        <begin position="103"/>
        <end position="155"/>
    </location>
</feature>
<evidence type="ECO:0000256" key="3">
    <source>
        <dbReference type="ARBA" id="ARBA00022490"/>
    </source>
</evidence>
<keyword evidence="3" id="KW-0963">Cytoplasm</keyword>
<accession>F0WSZ9</accession>
<evidence type="ECO:0000256" key="6">
    <source>
        <dbReference type="SAM" id="Coils"/>
    </source>
</evidence>
<feature type="compositionally biased region" description="Polar residues" evidence="7">
    <location>
        <begin position="20"/>
        <end position="30"/>
    </location>
</feature>
<proteinExistence type="predicted"/>
<feature type="compositionally biased region" description="Basic and acidic residues" evidence="7">
    <location>
        <begin position="103"/>
        <end position="122"/>
    </location>
</feature>